<dbReference type="EMBL" id="DS268565">
    <property type="protein sequence ID" value="EFO90258.1"/>
    <property type="molecule type" value="Genomic_DNA"/>
</dbReference>
<name>E3N9C7_CAERE</name>
<sequence>MEPAFPLFRLPKNVIIEVIKKFPLRQFKKVLKSFNAPSELYLYRNPFEGACQIQQIFIQNFEMISFYDVYSLDDMLSINIEIVNFTHPISQKQFNQILKHWIRGSNPRVEDMSLSINKTDFVREKVYLNGIKCIEMSEETKRKIRRKHYQPLYVDMIQIRRKDGTSAVIATEYSENILGLHFIVLY</sequence>
<feature type="domain" description="Sdz-33 F-box" evidence="1">
    <location>
        <begin position="52"/>
        <end position="114"/>
    </location>
</feature>
<dbReference type="Pfam" id="PF07735">
    <property type="entry name" value="FBA_2"/>
    <property type="match status" value="1"/>
</dbReference>
<dbReference type="PANTHER" id="PTHR22899:SF0">
    <property type="entry name" value="F-BOX ASSOCIATED DOMAIN-CONTAINING PROTEIN-RELATED"/>
    <property type="match status" value="1"/>
</dbReference>
<dbReference type="KEGG" id="crq:GCK72_008558"/>
<protein>
    <recommendedName>
        <fullName evidence="1">Sdz-33 F-box domain-containing protein</fullName>
    </recommendedName>
</protein>
<reference evidence="2" key="1">
    <citation type="submission" date="2007-07" db="EMBL/GenBank/DDBJ databases">
        <title>PCAP assembly of the Caenorhabditis remanei genome.</title>
        <authorList>
            <consortium name="The Caenorhabditis remanei Sequencing Consortium"/>
            <person name="Wilson R.K."/>
        </authorList>
    </citation>
    <scope>NUCLEOTIDE SEQUENCE [LARGE SCALE GENOMIC DNA]</scope>
    <source>
        <strain evidence="2">PB4641</strain>
    </source>
</reference>
<dbReference type="CTD" id="9806397"/>
<keyword evidence="3" id="KW-1185">Reference proteome</keyword>
<dbReference type="RefSeq" id="XP_003094941.2">
    <property type="nucleotide sequence ID" value="XM_003094893.2"/>
</dbReference>
<dbReference type="HOGENOM" id="CLU_028840_1_0_1"/>
<dbReference type="AlphaFoldDB" id="E3N9C7"/>
<proteinExistence type="predicted"/>
<dbReference type="Proteomes" id="UP000008281">
    <property type="component" value="Unassembled WGS sequence"/>
</dbReference>
<evidence type="ECO:0000259" key="1">
    <source>
        <dbReference type="Pfam" id="PF07735"/>
    </source>
</evidence>
<dbReference type="InterPro" id="IPR012885">
    <property type="entry name" value="F-box_Sdz-33"/>
</dbReference>
<organism evidence="3">
    <name type="scientific">Caenorhabditis remanei</name>
    <name type="common">Caenorhabditis vulgaris</name>
    <dbReference type="NCBI Taxonomy" id="31234"/>
    <lineage>
        <taxon>Eukaryota</taxon>
        <taxon>Metazoa</taxon>
        <taxon>Ecdysozoa</taxon>
        <taxon>Nematoda</taxon>
        <taxon>Chromadorea</taxon>
        <taxon>Rhabditida</taxon>
        <taxon>Rhabditina</taxon>
        <taxon>Rhabditomorpha</taxon>
        <taxon>Rhabditoidea</taxon>
        <taxon>Rhabditidae</taxon>
        <taxon>Peloderinae</taxon>
        <taxon>Caenorhabditis</taxon>
    </lineage>
</organism>
<dbReference type="InterPro" id="IPR053222">
    <property type="entry name" value="Zygotic_Embryogenesis-Asso"/>
</dbReference>
<evidence type="ECO:0000313" key="3">
    <source>
        <dbReference type="Proteomes" id="UP000008281"/>
    </source>
</evidence>
<dbReference type="GeneID" id="9806397"/>
<evidence type="ECO:0000313" key="2">
    <source>
        <dbReference type="EMBL" id="EFO90258.1"/>
    </source>
</evidence>
<gene>
    <name evidence="2" type="ORF">CRE_23045</name>
</gene>
<accession>E3N9C7</accession>
<dbReference type="PANTHER" id="PTHR22899">
    <property type="entry name" value="CYCLIN-RELATED F-BOX FAMILY"/>
    <property type="match status" value="1"/>
</dbReference>
<dbReference type="InParanoid" id="E3N9C7"/>